<dbReference type="InterPro" id="IPR036641">
    <property type="entry name" value="HPT_dom_sf"/>
</dbReference>
<dbReference type="EMBL" id="JABWQP010000005">
    <property type="protein sequence ID" value="MBC3342369.1"/>
    <property type="molecule type" value="Genomic_DNA"/>
</dbReference>
<accession>A0A923JFC9</accession>
<dbReference type="EMBL" id="JABWQP020000001">
    <property type="protein sequence ID" value="MBV4484214.1"/>
    <property type="molecule type" value="Genomic_DNA"/>
</dbReference>
<dbReference type="GO" id="GO:0004672">
    <property type="term" value="F:protein kinase activity"/>
    <property type="evidence" value="ECO:0007669"/>
    <property type="project" value="UniProtKB-ARBA"/>
</dbReference>
<dbReference type="InterPro" id="IPR008207">
    <property type="entry name" value="Sig_transdc_His_kin_Hpt_dom"/>
</dbReference>
<dbReference type="SMART" id="SM00073">
    <property type="entry name" value="HPT"/>
    <property type="match status" value="1"/>
</dbReference>
<evidence type="ECO:0000313" key="6">
    <source>
        <dbReference type="Proteomes" id="UP000648816"/>
    </source>
</evidence>
<reference evidence="4" key="2">
    <citation type="submission" date="2020-07" db="EMBL/GenBank/DDBJ databases">
        <authorList>
            <person name="Lood C."/>
            <person name="Girard L."/>
        </authorList>
    </citation>
    <scope>NUCLEOTIDE SEQUENCE</scope>
    <source>
        <strain evidence="4">SWRI153</strain>
    </source>
</reference>
<keyword evidence="2" id="KW-0597">Phosphoprotein</keyword>
<evidence type="ECO:0000256" key="2">
    <source>
        <dbReference type="PROSITE-ProRule" id="PRU00110"/>
    </source>
</evidence>
<name>A0A923JFC9_9PSED</name>
<dbReference type="GO" id="GO:0000160">
    <property type="term" value="P:phosphorelay signal transduction system"/>
    <property type="evidence" value="ECO:0007669"/>
    <property type="project" value="UniProtKB-KW"/>
</dbReference>
<feature type="domain" description="HPt" evidence="3">
    <location>
        <begin position="3"/>
        <end position="108"/>
    </location>
</feature>
<keyword evidence="1" id="KW-0902">Two-component regulatory system</keyword>
<dbReference type="CDD" id="cd00088">
    <property type="entry name" value="HPT"/>
    <property type="match status" value="1"/>
</dbReference>
<sequence length="115" mass="12734">MTDPHVDRDVLDTLREVMEDGYQELLETFLADSESRLHELQATTSAKALSDVAHSFKGSASNMGAVRLAALCQDLESNAKDKSPETLAQLVAEIHGEFANVRSVYEDEKLHVHTH</sequence>
<evidence type="ECO:0000313" key="5">
    <source>
        <dbReference type="EMBL" id="MBV4484214.1"/>
    </source>
</evidence>
<evidence type="ECO:0000313" key="4">
    <source>
        <dbReference type="EMBL" id="MBC3342369.1"/>
    </source>
</evidence>
<dbReference type="AlphaFoldDB" id="A0A923JFC9"/>
<dbReference type="SUPFAM" id="SSF47226">
    <property type="entry name" value="Histidine-containing phosphotransfer domain, HPT domain"/>
    <property type="match status" value="1"/>
</dbReference>
<evidence type="ECO:0000256" key="1">
    <source>
        <dbReference type="ARBA" id="ARBA00023012"/>
    </source>
</evidence>
<reference evidence="5" key="3">
    <citation type="submission" date="2021-06" db="EMBL/GenBank/DDBJ databases">
        <title>Updating the genus Pseudomonas: Description of 43 new species and partition of the Pseudomonas putida group.</title>
        <authorList>
            <person name="Girard L."/>
            <person name="Lood C."/>
            <person name="Vandamme P."/>
            <person name="Rokni-Zadeh H."/>
            <person name="Van Noort V."/>
            <person name="Hofte M."/>
            <person name="Lavigne R."/>
            <person name="De Mot R."/>
        </authorList>
    </citation>
    <scope>NUCLEOTIDE SEQUENCE</scope>
    <source>
        <strain evidence="5">SWRI153</strain>
    </source>
</reference>
<dbReference type="PROSITE" id="PS50894">
    <property type="entry name" value="HPT"/>
    <property type="match status" value="1"/>
</dbReference>
<dbReference type="RefSeq" id="WP_186532031.1">
    <property type="nucleotide sequence ID" value="NZ_JABWQP020000001.1"/>
</dbReference>
<keyword evidence="6" id="KW-1185">Reference proteome</keyword>
<dbReference type="Pfam" id="PF01627">
    <property type="entry name" value="Hpt"/>
    <property type="match status" value="1"/>
</dbReference>
<protein>
    <submittedName>
        <fullName evidence="4">Hpt domain-containing protein</fullName>
    </submittedName>
</protein>
<comment type="caution">
    <text evidence="4">The sequence shown here is derived from an EMBL/GenBank/DDBJ whole genome shotgun (WGS) entry which is preliminary data.</text>
</comment>
<organism evidence="4">
    <name type="scientific">Pseudomonas khorasanensis</name>
    <dbReference type="NCBI Taxonomy" id="2745508"/>
    <lineage>
        <taxon>Bacteria</taxon>
        <taxon>Pseudomonadati</taxon>
        <taxon>Pseudomonadota</taxon>
        <taxon>Gammaproteobacteria</taxon>
        <taxon>Pseudomonadales</taxon>
        <taxon>Pseudomonadaceae</taxon>
        <taxon>Pseudomonas</taxon>
    </lineage>
</organism>
<proteinExistence type="predicted"/>
<reference evidence="4 6" key="1">
    <citation type="journal article" date="2020" name="Microorganisms">
        <title>Reliable Identification of Environmental Pseudomonas Isolates Using the rpoD Gene.</title>
        <authorList>
            <consortium name="The Broad Institute Genome Sequencing Platform"/>
            <person name="Girard L."/>
            <person name="Lood C."/>
            <person name="Rokni-Zadeh H."/>
            <person name="van Noort V."/>
            <person name="Lavigne R."/>
            <person name="De Mot R."/>
        </authorList>
    </citation>
    <scope>NUCLEOTIDE SEQUENCE</scope>
    <source>
        <strain evidence="4 6">SWRI153</strain>
    </source>
</reference>
<evidence type="ECO:0000259" key="3">
    <source>
        <dbReference type="PROSITE" id="PS50894"/>
    </source>
</evidence>
<dbReference type="Gene3D" id="1.20.120.160">
    <property type="entry name" value="HPT domain"/>
    <property type="match status" value="1"/>
</dbReference>
<dbReference type="Proteomes" id="UP000648816">
    <property type="component" value="Unassembled WGS sequence"/>
</dbReference>
<feature type="modified residue" description="Phosphohistidine" evidence="2">
    <location>
        <position position="54"/>
    </location>
</feature>
<gene>
    <name evidence="5" type="ORF">HU727_001265</name>
    <name evidence="4" type="ORF">HU727_12015</name>
</gene>